<dbReference type="AlphaFoldDB" id="A0A844G937"/>
<sequence length="273" mass="29470">MARVEQSYTEHSKSIDKNGKYTSAEIPYLVFDAADEDEALAAVLASAPASCRELPLESIEIDERANETTYRVNAIYREEEVSAVPDSDDDDDESPTLSFDCGGGTKHLLYSLAQKKVYGDKDAGGAIGWNGKSGDDCEIAGVDIPTAQLRETYTKQMRISRLTTSYKRSVASLVGKVNSGSFKGWSAGEVMFLGMSYSTPAKKASKVTVTFNFAIQPNESNVKIGEHSVSKKGFEYAWAISKSVAAGGAPKIEVEGIYVDQVCEYASFSALGL</sequence>
<keyword evidence="2" id="KW-1185">Reference proteome</keyword>
<dbReference type="RefSeq" id="WP_154420557.1">
    <property type="nucleotide sequence ID" value="NZ_VUNS01000035.1"/>
</dbReference>
<evidence type="ECO:0000313" key="1">
    <source>
        <dbReference type="EMBL" id="MST99362.1"/>
    </source>
</evidence>
<organism evidence="1 2">
    <name type="scientific">Victivallis lenta</name>
    <dbReference type="NCBI Taxonomy" id="2606640"/>
    <lineage>
        <taxon>Bacteria</taxon>
        <taxon>Pseudomonadati</taxon>
        <taxon>Lentisphaerota</taxon>
        <taxon>Lentisphaeria</taxon>
        <taxon>Victivallales</taxon>
        <taxon>Victivallaceae</taxon>
        <taxon>Victivallis</taxon>
    </lineage>
</organism>
<accession>A0A844G937</accession>
<protein>
    <submittedName>
        <fullName evidence="1">Uncharacterized protein</fullName>
    </submittedName>
</protein>
<dbReference type="Proteomes" id="UP000435649">
    <property type="component" value="Unassembled WGS sequence"/>
</dbReference>
<proteinExistence type="predicted"/>
<evidence type="ECO:0000313" key="2">
    <source>
        <dbReference type="Proteomes" id="UP000435649"/>
    </source>
</evidence>
<dbReference type="EMBL" id="VUNS01000035">
    <property type="protein sequence ID" value="MST99362.1"/>
    <property type="molecule type" value="Genomic_DNA"/>
</dbReference>
<name>A0A844G937_9BACT</name>
<reference evidence="1 2" key="1">
    <citation type="submission" date="2019-08" db="EMBL/GenBank/DDBJ databases">
        <title>In-depth cultivation of the pig gut microbiome towards novel bacterial diversity and tailored functional studies.</title>
        <authorList>
            <person name="Wylensek D."/>
            <person name="Hitch T.C.A."/>
            <person name="Clavel T."/>
        </authorList>
    </citation>
    <scope>NUCLEOTIDE SEQUENCE [LARGE SCALE GENOMIC DNA]</scope>
    <source>
        <strain evidence="1 2">BBE-744-WT-12</strain>
    </source>
</reference>
<comment type="caution">
    <text evidence="1">The sequence shown here is derived from an EMBL/GenBank/DDBJ whole genome shotgun (WGS) entry which is preliminary data.</text>
</comment>
<gene>
    <name evidence="1" type="ORF">FYJ85_20250</name>
</gene>